<dbReference type="Gramene" id="PRQ20236">
    <property type="protein sequence ID" value="PRQ20236"/>
    <property type="gene ID" value="RchiOBHm_Chr7g0225931"/>
</dbReference>
<organism evidence="1 2">
    <name type="scientific">Rosa chinensis</name>
    <name type="common">China rose</name>
    <dbReference type="NCBI Taxonomy" id="74649"/>
    <lineage>
        <taxon>Eukaryota</taxon>
        <taxon>Viridiplantae</taxon>
        <taxon>Streptophyta</taxon>
        <taxon>Embryophyta</taxon>
        <taxon>Tracheophyta</taxon>
        <taxon>Spermatophyta</taxon>
        <taxon>Magnoliopsida</taxon>
        <taxon>eudicotyledons</taxon>
        <taxon>Gunneridae</taxon>
        <taxon>Pentapetalae</taxon>
        <taxon>rosids</taxon>
        <taxon>fabids</taxon>
        <taxon>Rosales</taxon>
        <taxon>Rosaceae</taxon>
        <taxon>Rosoideae</taxon>
        <taxon>Rosoideae incertae sedis</taxon>
        <taxon>Rosa</taxon>
    </lineage>
</organism>
<proteinExistence type="predicted"/>
<keyword evidence="2" id="KW-1185">Reference proteome</keyword>
<comment type="caution">
    <text evidence="1">The sequence shown here is derived from an EMBL/GenBank/DDBJ whole genome shotgun (WGS) entry which is preliminary data.</text>
</comment>
<evidence type="ECO:0000313" key="2">
    <source>
        <dbReference type="Proteomes" id="UP000238479"/>
    </source>
</evidence>
<reference evidence="1 2" key="1">
    <citation type="journal article" date="2018" name="Nat. Genet.">
        <title>The Rosa genome provides new insights in the design of modern roses.</title>
        <authorList>
            <person name="Bendahmane M."/>
        </authorList>
    </citation>
    <scope>NUCLEOTIDE SEQUENCE [LARGE SCALE GENOMIC DNA]</scope>
    <source>
        <strain evidence="2">cv. Old Blush</strain>
    </source>
</reference>
<dbReference type="AlphaFoldDB" id="A0A2P6PE84"/>
<name>A0A2P6PE84_ROSCH</name>
<dbReference type="EMBL" id="PDCK01000045">
    <property type="protein sequence ID" value="PRQ20236.1"/>
    <property type="molecule type" value="Genomic_DNA"/>
</dbReference>
<dbReference type="Proteomes" id="UP000238479">
    <property type="component" value="Chromosome 7"/>
</dbReference>
<evidence type="ECO:0000313" key="1">
    <source>
        <dbReference type="EMBL" id="PRQ20236.1"/>
    </source>
</evidence>
<accession>A0A2P6PE84</accession>
<sequence length="72" mass="8317">MFLVFDPLLDLDWIWGRVLFDDAVSLSQHRTDSSSSGKRKGFTVDDDDETIAKARFCFMIDRSRLGFLIDLD</sequence>
<gene>
    <name evidence="1" type="ORF">RchiOBHm_Chr7g0225931</name>
</gene>
<protein>
    <submittedName>
        <fullName evidence="1">Uncharacterized protein</fullName>
    </submittedName>
</protein>